<comment type="similarity">
    <text evidence="1">Belongs to the 'phage' integrase family.</text>
</comment>
<dbReference type="AlphaFoldDB" id="A0A318SLI1"/>
<evidence type="ECO:0000313" key="6">
    <source>
        <dbReference type="Proteomes" id="UP000247540"/>
    </source>
</evidence>
<dbReference type="PANTHER" id="PTHR30629">
    <property type="entry name" value="PROPHAGE INTEGRASE"/>
    <property type="match status" value="1"/>
</dbReference>
<evidence type="ECO:0000256" key="3">
    <source>
        <dbReference type="ARBA" id="ARBA00023172"/>
    </source>
</evidence>
<dbReference type="Gene3D" id="1.10.443.10">
    <property type="entry name" value="Intergrase catalytic core"/>
    <property type="match status" value="1"/>
</dbReference>
<dbReference type="SUPFAM" id="SSF56349">
    <property type="entry name" value="DNA breaking-rejoining enzymes"/>
    <property type="match status" value="1"/>
</dbReference>
<dbReference type="PROSITE" id="PS51898">
    <property type="entry name" value="TYR_RECOMBINASE"/>
    <property type="match status" value="1"/>
</dbReference>
<proteinExistence type="inferred from homology"/>
<sequence>MHFDARAARLLPPGGHLLVDGCPGLRLVASATGKTWIYRYKAVETGRMKQTALGPWPAMPIQAAAVRWQALRDQRAAGVDPNEAKRAARKAVHSPATALPTVRRVVEDYIKGELSANRNPAGLLAARRSLERLLDEEPDLAKSPAAALARADAHAALDSRKATPTAAAKLRSLLGAAWSEAIDAATLPEDTRNWWREVLKGKLKSKGKIIGGEHQGRQRRVLQQAEVATLLAWLPNMHSLGRDTTEMYLWTCTRGSEILAMRAAHVTKEADGWWWTVPKALTKNARADDATDLRVPLIGRALDIVRRRLDTIGDSGWLFEDARGEQYTQHDFSTYIYGLQPYSSKATQRTGDGLVLPVTHWTPHQLRRTARTLLASIGCSDEIAEAIIGHLPPEIVATYNAYTYDKERRAWLEKLSQKLEALAACQPT</sequence>
<evidence type="ECO:0000256" key="1">
    <source>
        <dbReference type="ARBA" id="ARBA00008857"/>
    </source>
</evidence>
<evidence type="ECO:0000259" key="4">
    <source>
        <dbReference type="PROSITE" id="PS51898"/>
    </source>
</evidence>
<dbReference type="GO" id="GO:0006310">
    <property type="term" value="P:DNA recombination"/>
    <property type="evidence" value="ECO:0007669"/>
    <property type="project" value="UniProtKB-KW"/>
</dbReference>
<dbReference type="Gene3D" id="3.30.160.390">
    <property type="entry name" value="Integrase, DNA-binding domain"/>
    <property type="match status" value="1"/>
</dbReference>
<feature type="domain" description="Tyr recombinase" evidence="4">
    <location>
        <begin position="217"/>
        <end position="417"/>
    </location>
</feature>
<reference evidence="5 6" key="1">
    <citation type="submission" date="2018-06" db="EMBL/GenBank/DDBJ databases">
        <title>Genomic Encyclopedia of Type Strains, Phase III (KMG-III): the genomes of soil and plant-associated and newly described type strains.</title>
        <authorList>
            <person name="Whitman W."/>
        </authorList>
    </citation>
    <scope>NUCLEOTIDE SEQUENCE [LARGE SCALE GENOMIC DNA]</scope>
    <source>
        <strain evidence="5 6">CECT 7646</strain>
    </source>
</reference>
<name>A0A318SLI1_9BURK</name>
<dbReference type="InterPro" id="IPR050808">
    <property type="entry name" value="Phage_Integrase"/>
</dbReference>
<comment type="caution">
    <text evidence="5">The sequence shown here is derived from an EMBL/GenBank/DDBJ whole genome shotgun (WGS) entry which is preliminary data.</text>
</comment>
<dbReference type="InterPro" id="IPR038488">
    <property type="entry name" value="Integrase_DNA-bd_sf"/>
</dbReference>
<dbReference type="InterPro" id="IPR013762">
    <property type="entry name" value="Integrase-like_cat_sf"/>
</dbReference>
<gene>
    <name evidence="5" type="ORF">DFQ15_101175</name>
</gene>
<dbReference type="InterPro" id="IPR025166">
    <property type="entry name" value="Integrase_DNA_bind_dom"/>
</dbReference>
<dbReference type="EMBL" id="QJTC01000001">
    <property type="protein sequence ID" value="PYE79855.1"/>
    <property type="molecule type" value="Genomic_DNA"/>
</dbReference>
<dbReference type="GO" id="GO:0015074">
    <property type="term" value="P:DNA integration"/>
    <property type="evidence" value="ECO:0007669"/>
    <property type="project" value="UniProtKB-KW"/>
</dbReference>
<evidence type="ECO:0000256" key="2">
    <source>
        <dbReference type="ARBA" id="ARBA00022908"/>
    </source>
</evidence>
<dbReference type="RefSeq" id="WP_110464142.1">
    <property type="nucleotide sequence ID" value="NZ_JAMOFZ010000002.1"/>
</dbReference>
<dbReference type="Pfam" id="PF00589">
    <property type="entry name" value="Phage_integrase"/>
    <property type="match status" value="1"/>
</dbReference>
<accession>A0A318SLI1</accession>
<keyword evidence="3" id="KW-0233">DNA recombination</keyword>
<dbReference type="InterPro" id="IPR002104">
    <property type="entry name" value="Integrase_catalytic"/>
</dbReference>
<keyword evidence="6" id="KW-1185">Reference proteome</keyword>
<dbReference type="InterPro" id="IPR011010">
    <property type="entry name" value="DNA_brk_join_enz"/>
</dbReference>
<dbReference type="GO" id="GO:0003677">
    <property type="term" value="F:DNA binding"/>
    <property type="evidence" value="ECO:0007669"/>
    <property type="project" value="InterPro"/>
</dbReference>
<dbReference type="PANTHER" id="PTHR30629:SF2">
    <property type="entry name" value="PROPHAGE INTEGRASE INTS-RELATED"/>
    <property type="match status" value="1"/>
</dbReference>
<keyword evidence="2" id="KW-0229">DNA integration</keyword>
<dbReference type="Proteomes" id="UP000247540">
    <property type="component" value="Unassembled WGS sequence"/>
</dbReference>
<dbReference type="OrthoDB" id="9775880at2"/>
<protein>
    <submittedName>
        <fullName evidence="5">Uncharacterized protein DUF4102</fullName>
    </submittedName>
</protein>
<dbReference type="Pfam" id="PF13356">
    <property type="entry name" value="Arm-DNA-bind_3"/>
    <property type="match status" value="1"/>
</dbReference>
<organism evidence="5 6">
    <name type="scientific">Xylophilus ampelinus</name>
    <dbReference type="NCBI Taxonomy" id="54067"/>
    <lineage>
        <taxon>Bacteria</taxon>
        <taxon>Pseudomonadati</taxon>
        <taxon>Pseudomonadota</taxon>
        <taxon>Betaproteobacteria</taxon>
        <taxon>Burkholderiales</taxon>
        <taxon>Xylophilus</taxon>
    </lineage>
</organism>
<evidence type="ECO:0000313" key="5">
    <source>
        <dbReference type="EMBL" id="PYE79855.1"/>
    </source>
</evidence>